<dbReference type="PANTHER" id="PTHR20837">
    <property type="entry name" value="CENTROSOMAL PROTEIN-RELATED"/>
    <property type="match status" value="1"/>
</dbReference>
<reference evidence="4 5" key="1">
    <citation type="submission" date="2017-06" db="EMBL/GenBank/DDBJ databases">
        <title>A platform for efficient transgenesis in Macrostomum lignano, a flatworm model organism for stem cell research.</title>
        <authorList>
            <person name="Berezikov E."/>
        </authorList>
    </citation>
    <scope>NUCLEOTIDE SEQUENCE [LARGE SCALE GENOMIC DNA]</scope>
    <source>
        <strain evidence="4">DV1</strain>
        <tissue evidence="4">Whole organism</tissue>
    </source>
</reference>
<gene>
    <name evidence="4" type="ORF">BOX15_Mlig033811g2</name>
</gene>
<dbReference type="Proteomes" id="UP000215902">
    <property type="component" value="Unassembled WGS sequence"/>
</dbReference>
<dbReference type="CDD" id="cd00030">
    <property type="entry name" value="C2"/>
    <property type="match status" value="1"/>
</dbReference>
<accession>A0A267DUK9</accession>
<dbReference type="OrthoDB" id="2162143at2759"/>
<dbReference type="Pfam" id="PF00168">
    <property type="entry name" value="C2"/>
    <property type="match status" value="1"/>
</dbReference>
<dbReference type="SUPFAM" id="SSF49562">
    <property type="entry name" value="C2 domain (Calcium/lipid-binding domain, CaLB)"/>
    <property type="match status" value="1"/>
</dbReference>
<dbReference type="InterPro" id="IPR028928">
    <property type="entry name" value="CC2D2AN-C2"/>
</dbReference>
<dbReference type="GO" id="GO:0035869">
    <property type="term" value="C:ciliary transition zone"/>
    <property type="evidence" value="ECO:0007669"/>
    <property type="project" value="TreeGrafter"/>
</dbReference>
<feature type="compositionally biased region" description="Low complexity" evidence="2">
    <location>
        <begin position="1"/>
        <end position="12"/>
    </location>
</feature>
<keyword evidence="5" id="KW-1185">Reference proteome</keyword>
<dbReference type="Gene3D" id="2.60.40.150">
    <property type="entry name" value="C2 domain"/>
    <property type="match status" value="1"/>
</dbReference>
<dbReference type="Pfam" id="PF15625">
    <property type="entry name" value="CC2D2AN-C2"/>
    <property type="match status" value="1"/>
</dbReference>
<keyword evidence="1" id="KW-0175">Coiled coil</keyword>
<dbReference type="GO" id="GO:1905515">
    <property type="term" value="P:non-motile cilium assembly"/>
    <property type="evidence" value="ECO:0007669"/>
    <property type="project" value="TreeGrafter"/>
</dbReference>
<dbReference type="InterPro" id="IPR041510">
    <property type="entry name" value="DUF5523"/>
</dbReference>
<evidence type="ECO:0000313" key="4">
    <source>
        <dbReference type="EMBL" id="PAA52925.1"/>
    </source>
</evidence>
<evidence type="ECO:0000256" key="2">
    <source>
        <dbReference type="SAM" id="MobiDB-lite"/>
    </source>
</evidence>
<dbReference type="GO" id="GO:1904491">
    <property type="term" value="P:protein localization to ciliary transition zone"/>
    <property type="evidence" value="ECO:0007669"/>
    <property type="project" value="TreeGrafter"/>
</dbReference>
<name>A0A267DUK9_9PLAT</name>
<dbReference type="InterPro" id="IPR056290">
    <property type="entry name" value="CEPT76/DRC7_peptidase-like_dom"/>
</dbReference>
<evidence type="ECO:0000259" key="3">
    <source>
        <dbReference type="PROSITE" id="PS50004"/>
    </source>
</evidence>
<feature type="compositionally biased region" description="Basic and acidic residues" evidence="2">
    <location>
        <begin position="61"/>
        <end position="73"/>
    </location>
</feature>
<comment type="caution">
    <text evidence="4">The sequence shown here is derived from an EMBL/GenBank/DDBJ whole genome shotgun (WGS) entry which is preliminary data.</text>
</comment>
<dbReference type="Pfam" id="PF24656">
    <property type="entry name" value="CEPT76_peptidase"/>
    <property type="match status" value="1"/>
</dbReference>
<sequence>EAGQPEPEQPAEAADDAASRESEKLRGAVKTKHDTKKRRLRKKLNAELPAEGELQSAQAQVKERLRLSREDLRQAGGEAADAAAAPATADDEAAGAAAPSTSSPAADAAAGASAKSATAAVAAAGGAPAGKPLTAKALRRKKLEEEQRQQAERLREQAEEAQMYSAAHAALNREDRLTRFDAATAQELIRSRTERMAKMTKMSWEALREKKELTEDEQVSFFANSVWEPDELTAADGTAAAPAAAQPQAGADDEVYVYEGEKVYLHRAVFLAKADESKLYYYPSAASATPVSVENPVNLAEEGLYVGRRPRVTEGNVLRLQSILTMKADVYESKKGWLGEDGRLRMLPDPLKDVPMRPLVPDDDDDVQGVQAQQQQHQEQLRLRQLARSEFRPARRWDSPFASLERETPWQLEVDIGGVQFLAHPLFTREHAAVSRLRQLHRRYTHSEKSNFSAYFRDRIAALRREIAKLTQEAARLERSQNKNELVLQDYRNRVDAYRAELSTTRHSKIREEAAHYSLLIDLLNAWREVRDIRQELGFSVTDVRCDIEEAVQSRSEDEQELLAEIRDWTEEHQSAVQAKHQLVQAEYLAQRQLYERRRADFESRRLAMEQSGMATGEFDDEPPPEPQPENVDNFVQQIERLVRLGEDEFGQVTCRRRQPGEPLVRVRLLDNSHVTTPLNDIPEQHRAAEETRRRRMESEFFYTIQIYADDKLVGPTEDVTLSSNFALHFNRIYLVEVVQPPSRIRLQLTEHRRGGFRSAVRTIGFASLPRPDSQTTRAQLNFSEVQFSQTGADAGPAEYEGLIRSRCGWRSDSEGNILAPMLKVYDPQTETYVDPTPDAPKLPRLTEMRDPNDPAFVRLNLNAALGQDPQQQQQQQLTGGYCRLNFFEEEFGFCSAEDLDTDLRFRALIMRDRGDIGAEQLKGAPMPAFASLISKEMVEEPKRETDVSRTRASDLQKMRMRYEAKMRYVREQVTEAFNAAKGYRTYEEVIDEAKAVVVDILSLLRPLFSRKRPLKPAREIVSRTPLLSLAMAPITLSVNIIDAIDLPSPNDSKQILKPFVEVTFQGNTLRTATMSGTNPDWNASLELPFRLRNATQKPETISDPLVLKVFNDRTYSRPAEGQQAADVGSVVVQEKHFLGSVSIPFSTVYINEKVQGRLQLRVPDLVTGYGGSGAGDGAARRRPRAPALRVFITLQPHLARPGLLQQAFDTVHEPARQWVRATKNTLSRLADEVAGVMRQMQSNPEAQVEEFLYHPRAFVVSMEVKEVFVSCYLSPTGLAPPPELFSRGQEVTDPQHKKLIIANYVSLVPFVSDASAFPGLIDIWNTCEEFMDYQAGDEEEHAVLLANYLLHLSQGTGTQIYLALGNAVPEGSTAYVVEVDGNDKYVWNPSLGLRFNAMGDRCPLISIDCLISAGGVYINKKPFEGVRVLNYGVTDQNYWLHIEKPNERTFECIQQPINYSGGPVGDSDIANIEYEIEITLRKAISEWRPRVPTLWYNAGSREIRDLLKYMEIYHYNPEASQLLAARENYNKQFASKIIVGYSMRVGYMSTDEILQEVRNTKLHEIGMYVDSSDAVPKVQFSCVVYLHKYPKGVLSIRLNLMALNRR</sequence>
<dbReference type="PROSITE" id="PS50004">
    <property type="entry name" value="C2"/>
    <property type="match status" value="1"/>
</dbReference>
<evidence type="ECO:0000313" key="5">
    <source>
        <dbReference type="Proteomes" id="UP000215902"/>
    </source>
</evidence>
<dbReference type="InterPro" id="IPR035892">
    <property type="entry name" value="C2_domain_sf"/>
</dbReference>
<feature type="compositionally biased region" description="Basic and acidic residues" evidence="2">
    <location>
        <begin position="142"/>
        <end position="158"/>
    </location>
</feature>
<dbReference type="InterPro" id="IPR000008">
    <property type="entry name" value="C2_dom"/>
</dbReference>
<feature type="compositionally biased region" description="Basic residues" evidence="2">
    <location>
        <begin position="27"/>
        <end position="43"/>
    </location>
</feature>
<feature type="region of interest" description="Disordered" evidence="2">
    <location>
        <begin position="1"/>
        <end position="161"/>
    </location>
</feature>
<feature type="compositionally biased region" description="Basic and acidic residues" evidence="2">
    <location>
        <begin position="17"/>
        <end position="26"/>
    </location>
</feature>
<feature type="domain" description="C2" evidence="3">
    <location>
        <begin position="1016"/>
        <end position="1159"/>
    </location>
</feature>
<evidence type="ECO:0000256" key="1">
    <source>
        <dbReference type="SAM" id="Coils"/>
    </source>
</evidence>
<dbReference type="EMBL" id="NIVC01003163">
    <property type="protein sequence ID" value="PAA52925.1"/>
    <property type="molecule type" value="Genomic_DNA"/>
</dbReference>
<dbReference type="STRING" id="282301.A0A267DUK9"/>
<dbReference type="PANTHER" id="PTHR20837:SF0">
    <property type="entry name" value="COILED-COIL AND C2 DOMAIN-CONTAINING PROTEIN 2A"/>
    <property type="match status" value="1"/>
</dbReference>
<dbReference type="Pfam" id="PF17661">
    <property type="entry name" value="DUF5523"/>
    <property type="match status" value="1"/>
</dbReference>
<proteinExistence type="predicted"/>
<protein>
    <recommendedName>
        <fullName evidence="3">C2 domain-containing protein</fullName>
    </recommendedName>
</protein>
<dbReference type="SMART" id="SM00239">
    <property type="entry name" value="C2"/>
    <property type="match status" value="1"/>
</dbReference>
<organism evidence="4 5">
    <name type="scientific">Macrostomum lignano</name>
    <dbReference type="NCBI Taxonomy" id="282301"/>
    <lineage>
        <taxon>Eukaryota</taxon>
        <taxon>Metazoa</taxon>
        <taxon>Spiralia</taxon>
        <taxon>Lophotrochozoa</taxon>
        <taxon>Platyhelminthes</taxon>
        <taxon>Rhabditophora</taxon>
        <taxon>Macrostomorpha</taxon>
        <taxon>Macrostomida</taxon>
        <taxon>Macrostomidae</taxon>
        <taxon>Macrostomum</taxon>
    </lineage>
</organism>
<feature type="compositionally biased region" description="Low complexity" evidence="2">
    <location>
        <begin position="75"/>
        <end position="136"/>
    </location>
</feature>
<dbReference type="InterPro" id="IPR052434">
    <property type="entry name" value="Tectonic-like_complex_comp"/>
</dbReference>
<feature type="coiled-coil region" evidence="1">
    <location>
        <begin position="453"/>
        <end position="508"/>
    </location>
</feature>
<feature type="non-terminal residue" evidence="4">
    <location>
        <position position="1"/>
    </location>
</feature>